<dbReference type="GO" id="GO:0042026">
    <property type="term" value="P:protein refolding"/>
    <property type="evidence" value="ECO:0007669"/>
    <property type="project" value="UniProtKB-UniRule"/>
</dbReference>
<dbReference type="NCBIfam" id="TIGR03346">
    <property type="entry name" value="chaperone_ClpB"/>
    <property type="match status" value="1"/>
</dbReference>
<dbReference type="CDD" id="cd00009">
    <property type="entry name" value="AAA"/>
    <property type="match status" value="1"/>
</dbReference>
<sequence length="860" mass="95158">MDPEKLTHQSQQALAAAVKLATDAKNAEVNSLHLLLALLTDFDSVVVEILKQLEASPAEISQAAQEKLEAEPKVEGGSQPRVARELAEVLNQAEKQAKSLGDDYVSREHLLLALSLTDCQASAILKQANVTADKINAVLKDVRGGEKVTDQNPEGKYQALEKFTTNLTELARAGKLDPVIGRNEEIRRLMQVLSRRTKNNPVLIGDPGVGKTAIAEGLAQRVASGDVPETLKDKEVLVLDLASILAGSKFRGEFEDRLKAVLKQIQKGAGRYLLFIDELHTLVGAGAAEGAIDAANILKPALARGELHAIGATTVSEYRQHIEKDAALERRFQPVLINPPSVADTVSILRGLKEKYEVHHGIKITDDAVVAAAKLSDRYIADRFLPDKAIDLVDEATSGLKIESESQPEELDQLKRQITQLEIEQAALKKEKSKTAQARLAEIKKNLAPLKEKETKLKLRWASQKELLTKIQKLQGQADELKTRLETLEREVKLEEAAKIKYGDLPQIEKELTKLQETWEKIPDEDKILKLSVTEEDIAQVVSRWSGVPVAKLLSTEAEKLAHLEDELHQRVVNQDEAVREVAGAIRRSRAGISEETRPIGSFIFMGPTGVGKTELAKALAEVLFGDEKALVRTDMSEYSESHSLARLIGAPPGYVGFEEGGQLTEAVRRKPYSVILFDEIEKAHPQIFNAFLQILDEGRLTDGKGRTISFKNTVVIMTSNLGGNIIQDYAGKKDKQEEMKQKIWELVNQSFRPEFINRLDQIIIFDQLTPEMLNSIVKLQLDRVNRRLADKKITLKVTPAAEKYLSQKGFDDAFGARPLKRVIQNEILDPLSLMIIENKVKEGTTVTIDAAKGALTLKA</sequence>
<dbReference type="InterPro" id="IPR001270">
    <property type="entry name" value="ClpA/B"/>
</dbReference>
<dbReference type="Pfam" id="PF00004">
    <property type="entry name" value="AAA"/>
    <property type="match status" value="1"/>
</dbReference>
<dbReference type="PANTHER" id="PTHR11638">
    <property type="entry name" value="ATP-DEPENDENT CLP PROTEASE"/>
    <property type="match status" value="1"/>
</dbReference>
<dbReference type="InterPro" id="IPR041546">
    <property type="entry name" value="ClpA/ClpB_AAA_lid"/>
</dbReference>
<name>A0A0G1USM5_9BACT</name>
<dbReference type="InterPro" id="IPR036628">
    <property type="entry name" value="Clp_N_dom_sf"/>
</dbReference>
<comment type="subunit">
    <text evidence="9">Homohexamer; The oligomerization is ATP-dependent.</text>
</comment>
<evidence type="ECO:0000256" key="6">
    <source>
        <dbReference type="ARBA" id="ARBA00023186"/>
    </source>
</evidence>
<dbReference type="Pfam" id="PF07724">
    <property type="entry name" value="AAA_2"/>
    <property type="match status" value="1"/>
</dbReference>
<dbReference type="PRINTS" id="PR00300">
    <property type="entry name" value="CLPPROTEASEA"/>
</dbReference>
<dbReference type="FunFam" id="3.40.50.300:FF:000025">
    <property type="entry name" value="ATP-dependent Clp protease subunit"/>
    <property type="match status" value="1"/>
</dbReference>
<proteinExistence type="inferred from homology"/>
<dbReference type="Gene3D" id="3.40.50.300">
    <property type="entry name" value="P-loop containing nucleotide triphosphate hydrolases"/>
    <property type="match status" value="3"/>
</dbReference>
<dbReference type="InterPro" id="IPR027417">
    <property type="entry name" value="P-loop_NTPase"/>
</dbReference>
<keyword evidence="5 9" id="KW-0175">Coiled coil</keyword>
<keyword evidence="6 9" id="KW-0143">Chaperone</keyword>
<dbReference type="SMART" id="SM00382">
    <property type="entry name" value="AAA"/>
    <property type="match status" value="2"/>
</dbReference>
<feature type="coiled-coil region" evidence="9">
    <location>
        <begin position="404"/>
        <end position="431"/>
    </location>
</feature>
<evidence type="ECO:0000256" key="4">
    <source>
        <dbReference type="ARBA" id="ARBA00022840"/>
    </source>
</evidence>
<dbReference type="InterPro" id="IPR017730">
    <property type="entry name" value="Chaperonin_ClpB"/>
</dbReference>
<evidence type="ECO:0000256" key="3">
    <source>
        <dbReference type="ARBA" id="ARBA00022741"/>
    </source>
</evidence>
<dbReference type="SUPFAM" id="SSF52540">
    <property type="entry name" value="P-loop containing nucleoside triphosphate hydrolases"/>
    <property type="match status" value="2"/>
</dbReference>
<evidence type="ECO:0000313" key="11">
    <source>
        <dbReference type="EMBL" id="KKU60730.1"/>
    </source>
</evidence>
<keyword evidence="3 9" id="KW-0547">Nucleotide-binding</keyword>
<keyword evidence="4 9" id="KW-0067">ATP-binding</keyword>
<dbReference type="GO" id="GO:0005737">
    <property type="term" value="C:cytoplasm"/>
    <property type="evidence" value="ECO:0007669"/>
    <property type="project" value="UniProtKB-SubCell"/>
</dbReference>
<dbReference type="PATRIC" id="fig|1618371.3.peg.934"/>
<protein>
    <recommendedName>
        <fullName evidence="9">Chaperone protein ClpB</fullName>
    </recommendedName>
</protein>
<comment type="subcellular location">
    <subcellularLocation>
        <location evidence="9">Cytoplasm</location>
    </subcellularLocation>
</comment>
<keyword evidence="2 8" id="KW-0677">Repeat</keyword>
<dbReference type="SUPFAM" id="SSF81923">
    <property type="entry name" value="Double Clp-N motif"/>
    <property type="match status" value="1"/>
</dbReference>
<dbReference type="Pfam" id="PF17871">
    <property type="entry name" value="AAA_lid_9"/>
    <property type="match status" value="1"/>
</dbReference>
<dbReference type="InterPro" id="IPR003593">
    <property type="entry name" value="AAA+_ATPase"/>
</dbReference>
<dbReference type="Pfam" id="PF10431">
    <property type="entry name" value="ClpB_D2-small"/>
    <property type="match status" value="1"/>
</dbReference>
<dbReference type="FunFam" id="3.40.50.300:FF:000010">
    <property type="entry name" value="Chaperone clpB 1, putative"/>
    <property type="match status" value="1"/>
</dbReference>
<dbReference type="InterPro" id="IPR018368">
    <property type="entry name" value="ClpA/B_CS1"/>
</dbReference>
<feature type="domain" description="Clp R" evidence="10">
    <location>
        <begin position="3"/>
        <end position="145"/>
    </location>
</feature>
<dbReference type="InterPro" id="IPR003959">
    <property type="entry name" value="ATPase_AAA_core"/>
</dbReference>
<dbReference type="GO" id="GO:0034605">
    <property type="term" value="P:cellular response to heat"/>
    <property type="evidence" value="ECO:0007669"/>
    <property type="project" value="TreeGrafter"/>
</dbReference>
<reference evidence="11 12" key="1">
    <citation type="journal article" date="2015" name="Nature">
        <title>rRNA introns, odd ribosomes, and small enigmatic genomes across a large radiation of phyla.</title>
        <authorList>
            <person name="Brown C.T."/>
            <person name="Hug L.A."/>
            <person name="Thomas B.C."/>
            <person name="Sharon I."/>
            <person name="Castelle C.J."/>
            <person name="Singh A."/>
            <person name="Wilkins M.J."/>
            <person name="Williams K.H."/>
            <person name="Banfield J.F."/>
        </authorList>
    </citation>
    <scope>NUCLEOTIDE SEQUENCE [LARGE SCALE GENOMIC DNA]</scope>
</reference>
<evidence type="ECO:0000256" key="1">
    <source>
        <dbReference type="ARBA" id="ARBA00008675"/>
    </source>
</evidence>
<dbReference type="InterPro" id="IPR050130">
    <property type="entry name" value="ClpA_ClpB"/>
</dbReference>
<dbReference type="EMBL" id="LCNT01000007">
    <property type="protein sequence ID" value="KKU60730.1"/>
    <property type="molecule type" value="Genomic_DNA"/>
</dbReference>
<dbReference type="Gene3D" id="1.10.1780.10">
    <property type="entry name" value="Clp, N-terminal domain"/>
    <property type="match status" value="1"/>
</dbReference>
<feature type="coiled-coil region" evidence="9">
    <location>
        <begin position="464"/>
        <end position="498"/>
    </location>
</feature>
<evidence type="ECO:0000256" key="5">
    <source>
        <dbReference type="ARBA" id="ARBA00023054"/>
    </source>
</evidence>
<organism evidence="11 12">
    <name type="scientific">Candidatus Beckwithbacteria bacterium GW2011_GWB1_47_15</name>
    <dbReference type="NCBI Taxonomy" id="1618371"/>
    <lineage>
        <taxon>Bacteria</taxon>
        <taxon>Candidatus Beckwithiibacteriota</taxon>
    </lineage>
</organism>
<evidence type="ECO:0000256" key="7">
    <source>
        <dbReference type="ARBA" id="ARBA00026057"/>
    </source>
</evidence>
<comment type="similarity">
    <text evidence="1 9">Belongs to the ClpA/ClpB family.</text>
</comment>
<keyword evidence="9" id="KW-0346">Stress response</keyword>
<evidence type="ECO:0000256" key="2">
    <source>
        <dbReference type="ARBA" id="ARBA00022737"/>
    </source>
</evidence>
<dbReference type="Pfam" id="PF02861">
    <property type="entry name" value="Clp_N"/>
    <property type="match status" value="1"/>
</dbReference>
<accession>A0A0G1USM5</accession>
<evidence type="ECO:0000313" key="12">
    <source>
        <dbReference type="Proteomes" id="UP000033860"/>
    </source>
</evidence>
<gene>
    <name evidence="9" type="primary">clpB</name>
    <name evidence="11" type="ORF">UX85_C0007G0017</name>
</gene>
<dbReference type="FunFam" id="3.40.50.300:FF:000120">
    <property type="entry name" value="ATP-dependent chaperone ClpB"/>
    <property type="match status" value="1"/>
</dbReference>
<dbReference type="PROSITE" id="PS51903">
    <property type="entry name" value="CLP_R"/>
    <property type="match status" value="1"/>
</dbReference>
<dbReference type="SMART" id="SM01086">
    <property type="entry name" value="ClpB_D2-small"/>
    <property type="match status" value="1"/>
</dbReference>
<dbReference type="Proteomes" id="UP000033860">
    <property type="component" value="Unassembled WGS sequence"/>
</dbReference>
<keyword evidence="9" id="KW-0963">Cytoplasm</keyword>
<comment type="subunit">
    <text evidence="7">Homohexamer. The oligomerization is ATP-dependent.</text>
</comment>
<dbReference type="AlphaFoldDB" id="A0A0G1USM5"/>
<dbReference type="CDD" id="cd19499">
    <property type="entry name" value="RecA-like_ClpB_Hsp104-like"/>
    <property type="match status" value="1"/>
</dbReference>
<evidence type="ECO:0000259" key="10">
    <source>
        <dbReference type="PROSITE" id="PS51903"/>
    </source>
</evidence>
<comment type="function">
    <text evidence="9">Part of a stress-induced multi-chaperone system, it is involved in the recovery of the cell from heat-induced damage, in cooperation with DnaK, DnaJ and GrpE.</text>
</comment>
<dbReference type="PROSITE" id="PS00870">
    <property type="entry name" value="CLPAB_1"/>
    <property type="match status" value="1"/>
</dbReference>
<evidence type="ECO:0000256" key="8">
    <source>
        <dbReference type="PROSITE-ProRule" id="PRU01251"/>
    </source>
</evidence>
<dbReference type="InterPro" id="IPR019489">
    <property type="entry name" value="Clp_ATPase_C"/>
</dbReference>
<dbReference type="InterPro" id="IPR004176">
    <property type="entry name" value="Clp_R_N"/>
</dbReference>
<dbReference type="GO" id="GO:0016887">
    <property type="term" value="F:ATP hydrolysis activity"/>
    <property type="evidence" value="ECO:0007669"/>
    <property type="project" value="InterPro"/>
</dbReference>
<dbReference type="Gene3D" id="1.10.8.60">
    <property type="match status" value="1"/>
</dbReference>
<dbReference type="PANTHER" id="PTHR11638:SF18">
    <property type="entry name" value="HEAT SHOCK PROTEIN 104"/>
    <property type="match status" value="1"/>
</dbReference>
<evidence type="ECO:0000256" key="9">
    <source>
        <dbReference type="RuleBase" id="RU362034"/>
    </source>
</evidence>
<comment type="caution">
    <text evidence="11">The sequence shown here is derived from an EMBL/GenBank/DDBJ whole genome shotgun (WGS) entry which is preliminary data.</text>
</comment>
<dbReference type="GO" id="GO:0005524">
    <property type="term" value="F:ATP binding"/>
    <property type="evidence" value="ECO:0007669"/>
    <property type="project" value="UniProtKB-UniRule"/>
</dbReference>